<evidence type="ECO:0000256" key="1">
    <source>
        <dbReference type="SAM" id="MobiDB-lite"/>
    </source>
</evidence>
<dbReference type="RefSeq" id="WP_174048992.1">
    <property type="nucleotide sequence ID" value="NZ_MK318987.1"/>
</dbReference>
<sequence>MTDESNTGAIAAVVGQDKAAKASTTWKQRLPPRRKDAAELVGAASGATAAKSPIAKSRRTSEQERTEKLKLIEMRVTEGAARLKDAIKSVGISEQTYYNWKRALKPVDQENKQPVPVGDEFADLVQLEGENQRLRKILAEKLRAENAELRKRLGFD</sequence>
<proteinExistence type="predicted"/>
<dbReference type="GO" id="GO:0003677">
    <property type="term" value="F:DNA binding"/>
    <property type="evidence" value="ECO:0007669"/>
    <property type="project" value="InterPro"/>
</dbReference>
<keyword evidence="2" id="KW-0614">Plasmid</keyword>
<dbReference type="GO" id="GO:0004803">
    <property type="term" value="F:transposase activity"/>
    <property type="evidence" value="ECO:0007669"/>
    <property type="project" value="InterPro"/>
</dbReference>
<evidence type="ECO:0000313" key="2">
    <source>
        <dbReference type="EMBL" id="QCL10271.1"/>
    </source>
</evidence>
<accession>A0A7S5DRU0</accession>
<feature type="region of interest" description="Disordered" evidence="1">
    <location>
        <begin position="1"/>
        <end position="66"/>
    </location>
</feature>
<gene>
    <name evidence="2" type="ORF">pC6.5b_377</name>
</gene>
<dbReference type="AlphaFoldDB" id="A0A7S5DRU0"/>
<dbReference type="SUPFAM" id="SSF46689">
    <property type="entry name" value="Homeodomain-like"/>
    <property type="match status" value="1"/>
</dbReference>
<organism evidence="2">
    <name type="scientific">Rhizobium rhizogenes</name>
    <name type="common">Agrobacterium rhizogenes</name>
    <dbReference type="NCBI Taxonomy" id="359"/>
    <lineage>
        <taxon>Bacteria</taxon>
        <taxon>Pseudomonadati</taxon>
        <taxon>Pseudomonadota</taxon>
        <taxon>Alphaproteobacteria</taxon>
        <taxon>Hyphomicrobiales</taxon>
        <taxon>Rhizobiaceae</taxon>
        <taxon>Rhizobium/Agrobacterium group</taxon>
        <taxon>Rhizobium</taxon>
    </lineage>
</organism>
<name>A0A7S5DRU0_RHIRH</name>
<dbReference type="InterPro" id="IPR009057">
    <property type="entry name" value="Homeodomain-like_sf"/>
</dbReference>
<dbReference type="Pfam" id="PF01527">
    <property type="entry name" value="HTH_Tnp_1"/>
    <property type="match status" value="1"/>
</dbReference>
<geneLocation type="plasmid" evidence="2">
    <name>pC6.5b</name>
</geneLocation>
<protein>
    <submittedName>
        <fullName evidence="2">Transposase family protein</fullName>
    </submittedName>
</protein>
<dbReference type="EMBL" id="MK318987">
    <property type="protein sequence ID" value="QCL10271.1"/>
    <property type="molecule type" value="Genomic_DNA"/>
</dbReference>
<dbReference type="GO" id="GO:0006313">
    <property type="term" value="P:DNA transposition"/>
    <property type="evidence" value="ECO:0007669"/>
    <property type="project" value="InterPro"/>
</dbReference>
<dbReference type="InterPro" id="IPR002514">
    <property type="entry name" value="Transposase_8"/>
</dbReference>
<reference evidence="2" key="1">
    <citation type="submission" date="2018-12" db="EMBL/GenBank/DDBJ databases">
        <title>Three Rhizobium rhizogenes strains isolated from the same crown gall tumor carry diverse plasmids.</title>
        <authorList>
            <person name="Pulawska J."/>
            <person name="Kuzmanovic N."/>
        </authorList>
    </citation>
    <scope>NUCLEOTIDE SEQUENCE</scope>
    <source>
        <strain evidence="2">C6.5</strain>
        <plasmid evidence="2">pC6.5b</plasmid>
    </source>
</reference>